<dbReference type="PANTHER" id="PTHR13018">
    <property type="entry name" value="PROBABLE MEMBRANE PROTEIN DUF221-RELATED"/>
    <property type="match status" value="1"/>
</dbReference>
<name>A0A2R6Q0K4_ACTCC</name>
<dbReference type="FunCoup" id="A0A2R6Q0K4">
    <property type="interactions" value="1064"/>
</dbReference>
<feature type="transmembrane region" description="Helical" evidence="10">
    <location>
        <begin position="625"/>
        <end position="644"/>
    </location>
</feature>
<feature type="transmembrane region" description="Helical" evidence="10">
    <location>
        <begin position="598"/>
        <end position="619"/>
    </location>
</feature>
<evidence type="ECO:0000259" key="11">
    <source>
        <dbReference type="Pfam" id="PF02714"/>
    </source>
</evidence>
<keyword evidence="6 10" id="KW-1133">Transmembrane helix</keyword>
<comment type="similarity">
    <text evidence="2">Belongs to the CSC1 (TC 1.A.17) family.</text>
</comment>
<dbReference type="InParanoid" id="A0A2R6Q0K4"/>
<sequence length="699" mass="79597">MDISGLLTSAGINTGLCLVFFSLYSVLSKQPSNESVYFGQRLAQLRLKRRRGRLSFDRFVPSPSWIVKAWEASEEEILACGGLDALVFLRMVVFSCRIFSIAAIICIFLVLPLNYFGKEMRHRYIPSESLEVFTIGNVKEGSRWLWAHCFALYIISCSACVLLYFEYKNITRMRLAHIIGSSLSPSQFTILVRGIPWSPEESYSEIVRKFYTNYYATSYLSHQIVYRSGTVQKIMSDAAKMYEMIKCTSTEQNFGSRLIRCGLCGGTTHSFKVLASEPESVQRQNDFTESDLKEKECGAALVFFRTRYAAVIASQGLQSSNPMLWVTDLAPEPHDVYWKNLSIPYRQLWIRRITTLLASIGLMILFVIPVGFVQSLLHLEEIQKKFPFLRGVLKNKVIVRVVTGYLPSVILMLFLYAVPPAMMLFSTIEGPISRSGRKKSACFKVLYFLIWNVFFVNVLSGTAIERLVVVSSAKDVAAQLATAVPKQATFFMTYVLTSGWASLSSEIMQPYMLLCNFFNKFILRNNNDPSNGTLSFPYHTEVPRVLLFGFLGFTYSLLAPLILPFLLVYFFLANLVYRNQILNIYVTRYQTGGKFWPTMHYTTIFSLVLTQVIAMGVFGLKKSTVVSAFTVPLIICTLLFNEYCRRRFHPIFKDNPAQVLIDMDRNDEQCGRMEEIYKQLQSVYCQFASTSNAVCNTVP</sequence>
<keyword evidence="8 10" id="KW-0472">Membrane</keyword>
<protein>
    <submittedName>
        <fullName evidence="14">CSC1-like protein</fullName>
    </submittedName>
</protein>
<gene>
    <name evidence="14" type="ORF">CEY00_Acc23845</name>
</gene>
<evidence type="ECO:0000256" key="3">
    <source>
        <dbReference type="ARBA" id="ARBA00022448"/>
    </source>
</evidence>
<dbReference type="Pfam" id="PF02714">
    <property type="entry name" value="RSN1_7TM"/>
    <property type="match status" value="1"/>
</dbReference>
<feature type="domain" description="CSC1/OSCA1-like 7TM region" evidence="11">
    <location>
        <begin position="351"/>
        <end position="618"/>
    </location>
</feature>
<dbReference type="InterPro" id="IPR045122">
    <property type="entry name" value="Csc1-like"/>
</dbReference>
<dbReference type="GO" id="GO:0005227">
    <property type="term" value="F:calcium-activated cation channel activity"/>
    <property type="evidence" value="ECO:0007669"/>
    <property type="project" value="InterPro"/>
</dbReference>
<feature type="transmembrane region" description="Helical" evidence="10">
    <location>
        <begin position="397"/>
        <end position="425"/>
    </location>
</feature>
<evidence type="ECO:0000313" key="15">
    <source>
        <dbReference type="Proteomes" id="UP000241394"/>
    </source>
</evidence>
<dbReference type="STRING" id="1590841.A0A2R6Q0K4"/>
<keyword evidence="7" id="KW-0406">Ion transport</keyword>
<dbReference type="OrthoDB" id="1689567at2759"/>
<keyword evidence="5" id="KW-0106">Calcium</keyword>
<evidence type="ECO:0000313" key="14">
    <source>
        <dbReference type="EMBL" id="PSR99945.1"/>
    </source>
</evidence>
<evidence type="ECO:0000256" key="2">
    <source>
        <dbReference type="ARBA" id="ARBA00007779"/>
    </source>
</evidence>
<evidence type="ECO:0000259" key="12">
    <source>
        <dbReference type="Pfam" id="PF13967"/>
    </source>
</evidence>
<organism evidence="14 15">
    <name type="scientific">Actinidia chinensis var. chinensis</name>
    <name type="common">Chinese soft-hair kiwi</name>
    <dbReference type="NCBI Taxonomy" id="1590841"/>
    <lineage>
        <taxon>Eukaryota</taxon>
        <taxon>Viridiplantae</taxon>
        <taxon>Streptophyta</taxon>
        <taxon>Embryophyta</taxon>
        <taxon>Tracheophyta</taxon>
        <taxon>Spermatophyta</taxon>
        <taxon>Magnoliopsida</taxon>
        <taxon>eudicotyledons</taxon>
        <taxon>Gunneridae</taxon>
        <taxon>Pentapetalae</taxon>
        <taxon>asterids</taxon>
        <taxon>Ericales</taxon>
        <taxon>Actinidiaceae</taxon>
        <taxon>Actinidia</taxon>
    </lineage>
</organism>
<dbReference type="AlphaFoldDB" id="A0A2R6Q0K4"/>
<dbReference type="Pfam" id="PF13967">
    <property type="entry name" value="RSN1_TM"/>
    <property type="match status" value="1"/>
</dbReference>
<evidence type="ECO:0000256" key="8">
    <source>
        <dbReference type="ARBA" id="ARBA00023136"/>
    </source>
</evidence>
<dbReference type="OMA" id="WLWTHCL"/>
<comment type="caution">
    <text evidence="14">The sequence shown here is derived from an EMBL/GenBank/DDBJ whole genome shotgun (WGS) entry which is preliminary data.</text>
</comment>
<evidence type="ECO:0000256" key="9">
    <source>
        <dbReference type="ARBA" id="ARBA00023303"/>
    </source>
</evidence>
<feature type="transmembrane region" description="Helical" evidence="10">
    <location>
        <begin position="144"/>
        <end position="165"/>
    </location>
</feature>
<evidence type="ECO:0000256" key="7">
    <source>
        <dbReference type="ARBA" id="ARBA00023065"/>
    </source>
</evidence>
<feature type="transmembrane region" description="Helical" evidence="10">
    <location>
        <begin position="6"/>
        <end position="27"/>
    </location>
</feature>
<evidence type="ECO:0000256" key="4">
    <source>
        <dbReference type="ARBA" id="ARBA00022692"/>
    </source>
</evidence>
<evidence type="ECO:0000256" key="6">
    <source>
        <dbReference type="ARBA" id="ARBA00022989"/>
    </source>
</evidence>
<evidence type="ECO:0000256" key="1">
    <source>
        <dbReference type="ARBA" id="ARBA00004141"/>
    </source>
</evidence>
<dbReference type="InterPro" id="IPR003864">
    <property type="entry name" value="CSC1/OSCA1-like_7TM"/>
</dbReference>
<dbReference type="EMBL" id="NKQK01000021">
    <property type="protein sequence ID" value="PSR99945.1"/>
    <property type="molecule type" value="Genomic_DNA"/>
</dbReference>
<proteinExistence type="inferred from homology"/>
<feature type="domain" description="CSC1/OSCA1-like N-terminal transmembrane" evidence="12">
    <location>
        <begin position="6"/>
        <end position="166"/>
    </location>
</feature>
<evidence type="ECO:0000256" key="5">
    <source>
        <dbReference type="ARBA" id="ARBA00022837"/>
    </source>
</evidence>
<dbReference type="PANTHER" id="PTHR13018:SF117">
    <property type="entry name" value="CSC1-LIKE PROTEIN RXW8"/>
    <property type="match status" value="1"/>
</dbReference>
<feature type="domain" description="CSC1/OSCA1-like cytosolic" evidence="13">
    <location>
        <begin position="187"/>
        <end position="340"/>
    </location>
</feature>
<feature type="transmembrane region" description="Helical" evidence="10">
    <location>
        <begin position="445"/>
        <end position="464"/>
    </location>
</feature>
<dbReference type="Gramene" id="PSR99945">
    <property type="protein sequence ID" value="PSR99945"/>
    <property type="gene ID" value="CEY00_Acc23845"/>
</dbReference>
<dbReference type="Pfam" id="PF14703">
    <property type="entry name" value="PHM7_cyt"/>
    <property type="match status" value="1"/>
</dbReference>
<reference evidence="15" key="2">
    <citation type="journal article" date="2018" name="BMC Genomics">
        <title>A manually annotated Actinidia chinensis var. chinensis (kiwifruit) genome highlights the challenges associated with draft genomes and gene prediction in plants.</title>
        <authorList>
            <person name="Pilkington S.M."/>
            <person name="Crowhurst R."/>
            <person name="Hilario E."/>
            <person name="Nardozza S."/>
            <person name="Fraser L."/>
            <person name="Peng Y."/>
            <person name="Gunaseelan K."/>
            <person name="Simpson R."/>
            <person name="Tahir J."/>
            <person name="Deroles S.C."/>
            <person name="Templeton K."/>
            <person name="Luo Z."/>
            <person name="Davy M."/>
            <person name="Cheng C."/>
            <person name="McNeilage M."/>
            <person name="Scaglione D."/>
            <person name="Liu Y."/>
            <person name="Zhang Q."/>
            <person name="Datson P."/>
            <person name="De Silva N."/>
            <person name="Gardiner S.E."/>
            <person name="Bassett H."/>
            <person name="Chagne D."/>
            <person name="McCallum J."/>
            <person name="Dzierzon H."/>
            <person name="Deng C."/>
            <person name="Wang Y.Y."/>
            <person name="Barron L."/>
            <person name="Manako K."/>
            <person name="Bowen J."/>
            <person name="Foster T.M."/>
            <person name="Erridge Z.A."/>
            <person name="Tiffin H."/>
            <person name="Waite C.N."/>
            <person name="Davies K.M."/>
            <person name="Grierson E.P."/>
            <person name="Laing W.A."/>
            <person name="Kirk R."/>
            <person name="Chen X."/>
            <person name="Wood M."/>
            <person name="Montefiori M."/>
            <person name="Brummell D.A."/>
            <person name="Schwinn K.E."/>
            <person name="Catanach A."/>
            <person name="Fullerton C."/>
            <person name="Li D."/>
            <person name="Meiyalaghan S."/>
            <person name="Nieuwenhuizen N."/>
            <person name="Read N."/>
            <person name="Prakash R."/>
            <person name="Hunter D."/>
            <person name="Zhang H."/>
            <person name="McKenzie M."/>
            <person name="Knabel M."/>
            <person name="Harris A."/>
            <person name="Allan A.C."/>
            <person name="Gleave A."/>
            <person name="Chen A."/>
            <person name="Janssen B.J."/>
            <person name="Plunkett B."/>
            <person name="Ampomah-Dwamena C."/>
            <person name="Voogd C."/>
            <person name="Leif D."/>
            <person name="Lafferty D."/>
            <person name="Souleyre E.J.F."/>
            <person name="Varkonyi-Gasic E."/>
            <person name="Gambi F."/>
            <person name="Hanley J."/>
            <person name="Yao J.L."/>
            <person name="Cheung J."/>
            <person name="David K.M."/>
            <person name="Warren B."/>
            <person name="Marsh K."/>
            <person name="Snowden K.C."/>
            <person name="Lin-Wang K."/>
            <person name="Brian L."/>
            <person name="Martinez-Sanchez M."/>
            <person name="Wang M."/>
            <person name="Ileperuma N."/>
            <person name="Macnee N."/>
            <person name="Campin R."/>
            <person name="McAtee P."/>
            <person name="Drummond R.S.M."/>
            <person name="Espley R.V."/>
            <person name="Ireland H.S."/>
            <person name="Wu R."/>
            <person name="Atkinson R.G."/>
            <person name="Karunairetnam S."/>
            <person name="Bulley S."/>
            <person name="Chunkath S."/>
            <person name="Hanley Z."/>
            <person name="Storey R."/>
            <person name="Thrimawithana A.H."/>
            <person name="Thomson S."/>
            <person name="David C."/>
            <person name="Testolin R."/>
            <person name="Huang H."/>
            <person name="Hellens R.P."/>
            <person name="Schaffer R.J."/>
        </authorList>
    </citation>
    <scope>NUCLEOTIDE SEQUENCE [LARGE SCALE GENOMIC DNA]</scope>
    <source>
        <strain evidence="15">cv. Red5</strain>
    </source>
</reference>
<dbReference type="GO" id="GO:0005886">
    <property type="term" value="C:plasma membrane"/>
    <property type="evidence" value="ECO:0007669"/>
    <property type="project" value="TreeGrafter"/>
</dbReference>
<keyword evidence="15" id="KW-1185">Reference proteome</keyword>
<evidence type="ECO:0000259" key="13">
    <source>
        <dbReference type="Pfam" id="PF14703"/>
    </source>
</evidence>
<feature type="transmembrane region" description="Helical" evidence="10">
    <location>
        <begin position="356"/>
        <end position="377"/>
    </location>
</feature>
<keyword evidence="3" id="KW-0813">Transport</keyword>
<dbReference type="InterPro" id="IPR027815">
    <property type="entry name" value="CSC1/OSCA1-like_cyt"/>
</dbReference>
<keyword evidence="9" id="KW-0407">Ion channel</keyword>
<reference evidence="14 15" key="1">
    <citation type="submission" date="2017-07" db="EMBL/GenBank/DDBJ databases">
        <title>An improved, manually edited Actinidia chinensis var. chinensis (kiwifruit) genome highlights the challenges associated with draft genomes and gene prediction in plants.</title>
        <authorList>
            <person name="Pilkington S."/>
            <person name="Crowhurst R."/>
            <person name="Hilario E."/>
            <person name="Nardozza S."/>
            <person name="Fraser L."/>
            <person name="Peng Y."/>
            <person name="Gunaseelan K."/>
            <person name="Simpson R."/>
            <person name="Tahir J."/>
            <person name="Deroles S."/>
            <person name="Templeton K."/>
            <person name="Luo Z."/>
            <person name="Davy M."/>
            <person name="Cheng C."/>
            <person name="Mcneilage M."/>
            <person name="Scaglione D."/>
            <person name="Liu Y."/>
            <person name="Zhang Q."/>
            <person name="Datson P."/>
            <person name="De Silva N."/>
            <person name="Gardiner S."/>
            <person name="Bassett H."/>
            <person name="Chagne D."/>
            <person name="Mccallum J."/>
            <person name="Dzierzon H."/>
            <person name="Deng C."/>
            <person name="Wang Y.-Y."/>
            <person name="Barron N."/>
            <person name="Manako K."/>
            <person name="Bowen J."/>
            <person name="Foster T."/>
            <person name="Erridge Z."/>
            <person name="Tiffin H."/>
            <person name="Waite C."/>
            <person name="Davies K."/>
            <person name="Grierson E."/>
            <person name="Laing W."/>
            <person name="Kirk R."/>
            <person name="Chen X."/>
            <person name="Wood M."/>
            <person name="Montefiori M."/>
            <person name="Brummell D."/>
            <person name="Schwinn K."/>
            <person name="Catanach A."/>
            <person name="Fullerton C."/>
            <person name="Li D."/>
            <person name="Meiyalaghan S."/>
            <person name="Nieuwenhuizen N."/>
            <person name="Read N."/>
            <person name="Prakash R."/>
            <person name="Hunter D."/>
            <person name="Zhang H."/>
            <person name="Mckenzie M."/>
            <person name="Knabel M."/>
            <person name="Harris A."/>
            <person name="Allan A."/>
            <person name="Chen A."/>
            <person name="Janssen B."/>
            <person name="Plunkett B."/>
            <person name="Dwamena C."/>
            <person name="Voogd C."/>
            <person name="Leif D."/>
            <person name="Lafferty D."/>
            <person name="Souleyre E."/>
            <person name="Varkonyi-Gasic E."/>
            <person name="Gambi F."/>
            <person name="Hanley J."/>
            <person name="Yao J.-L."/>
            <person name="Cheung J."/>
            <person name="David K."/>
            <person name="Warren B."/>
            <person name="Marsh K."/>
            <person name="Snowden K."/>
            <person name="Lin-Wang K."/>
            <person name="Brian L."/>
            <person name="Martinez-Sanchez M."/>
            <person name="Wang M."/>
            <person name="Ileperuma N."/>
            <person name="Macnee N."/>
            <person name="Campin R."/>
            <person name="Mcatee P."/>
            <person name="Drummond R."/>
            <person name="Espley R."/>
            <person name="Ireland H."/>
            <person name="Wu R."/>
            <person name="Atkinson R."/>
            <person name="Karunairetnam S."/>
            <person name="Bulley S."/>
            <person name="Chunkath S."/>
            <person name="Hanley Z."/>
            <person name="Storey R."/>
            <person name="Thrimawithana A."/>
            <person name="Thomson S."/>
            <person name="David C."/>
            <person name="Testolin R."/>
        </authorList>
    </citation>
    <scope>NUCLEOTIDE SEQUENCE [LARGE SCALE GENOMIC DNA]</scope>
    <source>
        <strain evidence="15">cv. Red5</strain>
        <tissue evidence="14">Young leaf</tissue>
    </source>
</reference>
<dbReference type="InterPro" id="IPR032880">
    <property type="entry name" value="CSC1/OSCA1-like_N"/>
</dbReference>
<feature type="transmembrane region" description="Helical" evidence="10">
    <location>
        <begin position="98"/>
        <end position="117"/>
    </location>
</feature>
<dbReference type="Proteomes" id="UP000241394">
    <property type="component" value="Chromosome LG21"/>
</dbReference>
<accession>A0A2R6Q0K4</accession>
<comment type="subcellular location">
    <subcellularLocation>
        <location evidence="1">Membrane</location>
        <topology evidence="1">Multi-pass membrane protein</topology>
    </subcellularLocation>
</comment>
<keyword evidence="4 10" id="KW-0812">Transmembrane</keyword>
<feature type="transmembrane region" description="Helical" evidence="10">
    <location>
        <begin position="545"/>
        <end position="577"/>
    </location>
</feature>
<evidence type="ECO:0000256" key="10">
    <source>
        <dbReference type="SAM" id="Phobius"/>
    </source>
</evidence>